<dbReference type="Proteomes" id="UP001154240">
    <property type="component" value="Unassembled WGS sequence"/>
</dbReference>
<dbReference type="PANTHER" id="PTHR33755">
    <property type="entry name" value="TOXIN PARE1-RELATED"/>
    <property type="match status" value="1"/>
</dbReference>
<evidence type="ECO:0000313" key="3">
    <source>
        <dbReference type="EMBL" id="MDG4475171.1"/>
    </source>
</evidence>
<gene>
    <name evidence="3" type="ORF">OLX77_03230</name>
</gene>
<evidence type="ECO:0000256" key="1">
    <source>
        <dbReference type="ARBA" id="ARBA00006226"/>
    </source>
</evidence>
<keyword evidence="2" id="KW-1277">Toxin-antitoxin system</keyword>
<organism evidence="3 4">
    <name type="scientific">Thiovibrio frasassiensis</name>
    <dbReference type="NCBI Taxonomy" id="2984131"/>
    <lineage>
        <taxon>Bacteria</taxon>
        <taxon>Pseudomonadati</taxon>
        <taxon>Thermodesulfobacteriota</taxon>
        <taxon>Desulfobulbia</taxon>
        <taxon>Desulfobulbales</taxon>
        <taxon>Thiovibrionaceae</taxon>
        <taxon>Thiovibrio</taxon>
    </lineage>
</organism>
<dbReference type="AlphaFoldDB" id="A0A9X4MD04"/>
<evidence type="ECO:0000313" key="4">
    <source>
        <dbReference type="Proteomes" id="UP001154240"/>
    </source>
</evidence>
<protein>
    <submittedName>
        <fullName evidence="3">Type II toxin-antitoxin system RelE/ParE family toxin</fullName>
    </submittedName>
</protein>
<name>A0A9X4MD04_9BACT</name>
<dbReference type="SUPFAM" id="SSF143011">
    <property type="entry name" value="RelE-like"/>
    <property type="match status" value="1"/>
</dbReference>
<reference evidence="3" key="1">
    <citation type="journal article" date="2022" name="bioRxiv">
        <title>Thiovibrio frasassiensisgen. nov., sp. nov., an autotrophic, elemental sulfur disproportionating bacterium isolated from sulfidic karst sediment, and proposal of Thiovibrionaceae fam. nov.</title>
        <authorList>
            <person name="Aronson H."/>
            <person name="Thomas C."/>
            <person name="Bhattacharyya M."/>
            <person name="Eckstein S."/>
            <person name="Jensen S."/>
            <person name="Barco R."/>
            <person name="Macalady J."/>
            <person name="Amend J."/>
        </authorList>
    </citation>
    <scope>NUCLEOTIDE SEQUENCE</scope>
    <source>
        <strain evidence="3">RS19-109</strain>
    </source>
</reference>
<dbReference type="EMBL" id="JAPHEH010000001">
    <property type="protein sequence ID" value="MDG4475171.1"/>
    <property type="molecule type" value="Genomic_DNA"/>
</dbReference>
<comment type="similarity">
    <text evidence="1">Belongs to the RelE toxin family.</text>
</comment>
<sequence>MKIIWSPVAIDRASEIAQYIASDNPTAATKWVERVFAKVNTLSSLPEAGRKVPEVNRNEIRELIFGNYRIIYRIEKSNISILTIRHSKQILPVDEILA</sequence>
<dbReference type="PANTHER" id="PTHR33755:SF5">
    <property type="entry name" value="TYPE II TOXIN-ANTITOXIN SYSTEM RELE_PARE FAMILY TOXIN"/>
    <property type="match status" value="1"/>
</dbReference>
<dbReference type="RefSeq" id="WP_307632146.1">
    <property type="nucleotide sequence ID" value="NZ_JAPHEH010000001.1"/>
</dbReference>
<dbReference type="InterPro" id="IPR035093">
    <property type="entry name" value="RelE/ParE_toxin_dom_sf"/>
</dbReference>
<proteinExistence type="inferred from homology"/>
<accession>A0A9X4MD04</accession>
<dbReference type="InterPro" id="IPR051803">
    <property type="entry name" value="TA_system_RelE-like_toxin"/>
</dbReference>
<evidence type="ECO:0000256" key="2">
    <source>
        <dbReference type="ARBA" id="ARBA00022649"/>
    </source>
</evidence>
<dbReference type="Pfam" id="PF05016">
    <property type="entry name" value="ParE_toxin"/>
    <property type="match status" value="1"/>
</dbReference>
<comment type="caution">
    <text evidence="3">The sequence shown here is derived from an EMBL/GenBank/DDBJ whole genome shotgun (WGS) entry which is preliminary data.</text>
</comment>
<keyword evidence="4" id="KW-1185">Reference proteome</keyword>
<reference evidence="3" key="2">
    <citation type="submission" date="2022-10" db="EMBL/GenBank/DDBJ databases">
        <authorList>
            <person name="Aronson H.S."/>
        </authorList>
    </citation>
    <scope>NUCLEOTIDE SEQUENCE</scope>
    <source>
        <strain evidence="3">RS19-109</strain>
    </source>
</reference>
<dbReference type="Gene3D" id="3.30.2310.20">
    <property type="entry name" value="RelE-like"/>
    <property type="match status" value="1"/>
</dbReference>
<dbReference type="InterPro" id="IPR007712">
    <property type="entry name" value="RelE/ParE_toxin"/>
</dbReference>